<proteinExistence type="predicted"/>
<feature type="compositionally biased region" description="Basic residues" evidence="1">
    <location>
        <begin position="14"/>
        <end position="23"/>
    </location>
</feature>
<dbReference type="OMA" id="MILDVMN"/>
<sequence>MARADDPDHPKHDPPRRRGRARPRPTPASSSSVSNTYVSTDAESSRSRAPRSSSSSKMKMASLMAVVDEQESDSERKLGSSTNKSKRVKVHATRDDWSARQEPISIQSLTRSYPEESSVTLSASSDVSTLVEPVLLPRGSDKKRRDTSANEVTGSDRERSNGATFAGGESSPGRTGRSLFDYYFPLARTDGGTANSSNGQAIRGPGTRTLKRKRRGGRRSEDFLAATELDGLKFGVDAGKLVPQGLVDRVDVQLSRAVLVKVVGNHVTNWCYRSGFASSFLQELTTLLAAYYPCTYPTLLDEVLAGFLLKRPEFIDLLLPAMLEKMSKVGGSISTSKYPVADALARICSVSMGPEWRCRHELVCRSLLRCLLEHNADRFVLSPWIAACAAECSDSVLHTMWRALLCRNLVAEDVALRDEDDVEWRIEDPAQQLVELLAEEGKLRVCRMTCGFVKLLLADDKLKKLLVESRSYLIRDCMVRAFKHASTDWSSSLMAEWLEQRRKLRLDGAGNDGLFEELVDFLVCSTMKLSVKKPEWFAKHVLSFVLSPQCHAAEQEPALRAIIRDYTPFVFGGVDPQWLEQSSRYSGSSESPVTPCVATKDLDAVRSQSAQLVRSKMELIIGMLVATDARTSALFLDIWSEAWTDERTTLSWGYVHALLCVTIQDTVESRSELGQKLQSFTTQVCQSHFRYLSRFLVEVETHDEVAAKFSEVLNLLFSSTHRTAGALLQEVLGAFAGLKENCALEASTIVGNAISLHLGNCGDRGVNISVKRSAVPNLPAEHGQLTDSSTSPSTSTTTNHLLMMLKTLASITNDAGEFVRRVLSSGRVVRLLAGLLNLGRRRRRQEMILDVMNAVAMSDAVAQNSRDWARQNVTQEIIHCAYMGPATLARKAITVLQNLFCRCSNGIQTMFWAVLQQCTKLWCGREEDRNGEKADVSSDNYYGRADTFAELVKAIVITLPARVVRDVLHFTEQKLASCSSGKTRINLFLLLLLRKLVVCKLGCGMLLPAIQLAVCPLAPTTLDQIRLIQLQLIKVLCTRLLAIRHRPVTSESPSVDADWMRYKNLVCNERLQSELRSMAKVERRATDRVHFKVERITCSRASEVLAQNILAFTRQLKKQERPLDNDGCRMRRKKSRLI</sequence>
<dbReference type="EMBL" id="JH598146">
    <property type="status" value="NOT_ANNOTATED_CDS"/>
    <property type="molecule type" value="Genomic_DNA"/>
</dbReference>
<feature type="compositionally biased region" description="Basic and acidic residues" evidence="1">
    <location>
        <begin position="1"/>
        <end position="13"/>
    </location>
</feature>
<accession>M4BD07</accession>
<keyword evidence="3" id="KW-1185">Reference proteome</keyword>
<organism evidence="2 3">
    <name type="scientific">Hyaloperonospora arabidopsidis (strain Emoy2)</name>
    <name type="common">Downy mildew agent</name>
    <name type="synonym">Peronospora arabidopsidis</name>
    <dbReference type="NCBI Taxonomy" id="559515"/>
    <lineage>
        <taxon>Eukaryota</taxon>
        <taxon>Sar</taxon>
        <taxon>Stramenopiles</taxon>
        <taxon>Oomycota</taxon>
        <taxon>Peronosporomycetes</taxon>
        <taxon>Peronosporales</taxon>
        <taxon>Peronosporaceae</taxon>
        <taxon>Hyaloperonospora</taxon>
    </lineage>
</organism>
<feature type="region of interest" description="Disordered" evidence="1">
    <location>
        <begin position="1"/>
        <end position="173"/>
    </location>
</feature>
<protein>
    <submittedName>
        <fullName evidence="2">Uncharacterized protein</fullName>
    </submittedName>
</protein>
<feature type="compositionally biased region" description="Basic and acidic residues" evidence="1">
    <location>
        <begin position="139"/>
        <end position="160"/>
    </location>
</feature>
<dbReference type="EnsemblProtists" id="HpaT804173">
    <property type="protein sequence ID" value="HpaP804173"/>
    <property type="gene ID" value="HpaG804173"/>
</dbReference>
<feature type="compositionally biased region" description="Low complexity" evidence="1">
    <location>
        <begin position="117"/>
        <end position="131"/>
    </location>
</feature>
<name>M4BD07_HYAAE</name>
<dbReference type="eggNOG" id="ENOG502R3D7">
    <property type="taxonomic scope" value="Eukaryota"/>
</dbReference>
<dbReference type="HOGENOM" id="CLU_011345_0_0_1"/>
<feature type="region of interest" description="Disordered" evidence="1">
    <location>
        <begin position="193"/>
        <end position="218"/>
    </location>
</feature>
<dbReference type="AlphaFoldDB" id="M4BD07"/>
<dbReference type="Proteomes" id="UP000011713">
    <property type="component" value="Unassembled WGS sequence"/>
</dbReference>
<reference evidence="2" key="2">
    <citation type="submission" date="2015-06" db="UniProtKB">
        <authorList>
            <consortium name="EnsemblProtists"/>
        </authorList>
    </citation>
    <scope>IDENTIFICATION</scope>
    <source>
        <strain evidence="2">Emoy2</strain>
    </source>
</reference>
<feature type="compositionally biased region" description="Low complexity" evidence="1">
    <location>
        <begin position="50"/>
        <end position="65"/>
    </location>
</feature>
<dbReference type="VEuPathDB" id="FungiDB:HpaG804173"/>
<evidence type="ECO:0000313" key="3">
    <source>
        <dbReference type="Proteomes" id="UP000011713"/>
    </source>
</evidence>
<dbReference type="InParanoid" id="M4BD07"/>
<evidence type="ECO:0000256" key="1">
    <source>
        <dbReference type="SAM" id="MobiDB-lite"/>
    </source>
</evidence>
<reference evidence="3" key="1">
    <citation type="journal article" date="2010" name="Science">
        <title>Signatures of adaptation to obligate biotrophy in the Hyaloperonospora arabidopsidis genome.</title>
        <authorList>
            <person name="Baxter L."/>
            <person name="Tripathy S."/>
            <person name="Ishaque N."/>
            <person name="Boot N."/>
            <person name="Cabral A."/>
            <person name="Kemen E."/>
            <person name="Thines M."/>
            <person name="Ah-Fong A."/>
            <person name="Anderson R."/>
            <person name="Badejoko W."/>
            <person name="Bittner-Eddy P."/>
            <person name="Boore J.L."/>
            <person name="Chibucos M.C."/>
            <person name="Coates M."/>
            <person name="Dehal P."/>
            <person name="Delehaunty K."/>
            <person name="Dong S."/>
            <person name="Downton P."/>
            <person name="Dumas B."/>
            <person name="Fabro G."/>
            <person name="Fronick C."/>
            <person name="Fuerstenberg S.I."/>
            <person name="Fulton L."/>
            <person name="Gaulin E."/>
            <person name="Govers F."/>
            <person name="Hughes L."/>
            <person name="Humphray S."/>
            <person name="Jiang R.H."/>
            <person name="Judelson H."/>
            <person name="Kamoun S."/>
            <person name="Kyung K."/>
            <person name="Meijer H."/>
            <person name="Minx P."/>
            <person name="Morris P."/>
            <person name="Nelson J."/>
            <person name="Phuntumart V."/>
            <person name="Qutob D."/>
            <person name="Rehmany A."/>
            <person name="Rougon-Cardoso A."/>
            <person name="Ryden P."/>
            <person name="Torto-Alalibo T."/>
            <person name="Studholme D."/>
            <person name="Wang Y."/>
            <person name="Win J."/>
            <person name="Wood J."/>
            <person name="Clifton S.W."/>
            <person name="Rogers J."/>
            <person name="Van den Ackerveken G."/>
            <person name="Jones J.D."/>
            <person name="McDowell J.M."/>
            <person name="Beynon J."/>
            <person name="Tyler B.M."/>
        </authorList>
    </citation>
    <scope>NUCLEOTIDE SEQUENCE [LARGE SCALE GENOMIC DNA]</scope>
    <source>
        <strain evidence="3">Emoy2</strain>
    </source>
</reference>
<evidence type="ECO:0000313" key="2">
    <source>
        <dbReference type="EnsemblProtists" id="HpaP804173"/>
    </source>
</evidence>